<feature type="transmembrane region" description="Helical" evidence="1">
    <location>
        <begin position="20"/>
        <end position="44"/>
    </location>
</feature>
<feature type="transmembrane region" description="Helical" evidence="1">
    <location>
        <begin position="100"/>
        <end position="122"/>
    </location>
</feature>
<accession>A0ABS4YVI4</accession>
<dbReference type="EMBL" id="JAGIOI010000001">
    <property type="protein sequence ID" value="MBP2412744.1"/>
    <property type="molecule type" value="Genomic_DNA"/>
</dbReference>
<name>A0ABS4YVI4_9MICC</name>
<gene>
    <name evidence="2" type="ORF">JOF48_001543</name>
</gene>
<evidence type="ECO:0000313" key="3">
    <source>
        <dbReference type="Proteomes" id="UP000711614"/>
    </source>
</evidence>
<keyword evidence="3" id="KW-1185">Reference proteome</keyword>
<feature type="transmembrane region" description="Helical" evidence="1">
    <location>
        <begin position="481"/>
        <end position="505"/>
    </location>
</feature>
<keyword evidence="1" id="KW-1133">Transmembrane helix</keyword>
<feature type="transmembrane region" description="Helical" evidence="1">
    <location>
        <begin position="381"/>
        <end position="399"/>
    </location>
</feature>
<feature type="transmembrane region" description="Helical" evidence="1">
    <location>
        <begin position="65"/>
        <end position="88"/>
    </location>
</feature>
<feature type="transmembrane region" description="Helical" evidence="1">
    <location>
        <begin position="341"/>
        <end position="361"/>
    </location>
</feature>
<dbReference type="RefSeq" id="WP_209679200.1">
    <property type="nucleotide sequence ID" value="NZ_JAGIOI010000001.1"/>
</dbReference>
<feature type="transmembrane region" description="Helical" evidence="1">
    <location>
        <begin position="176"/>
        <end position="196"/>
    </location>
</feature>
<protein>
    <submittedName>
        <fullName evidence="2">Uncharacterized protein</fullName>
    </submittedName>
</protein>
<evidence type="ECO:0000313" key="2">
    <source>
        <dbReference type="EMBL" id="MBP2412744.1"/>
    </source>
</evidence>
<proteinExistence type="predicted"/>
<reference evidence="2 3" key="1">
    <citation type="submission" date="2021-03" db="EMBL/GenBank/DDBJ databases">
        <title>Sequencing the genomes of 1000 actinobacteria strains.</title>
        <authorList>
            <person name="Klenk H.-P."/>
        </authorList>
    </citation>
    <scope>NUCLEOTIDE SEQUENCE [LARGE SCALE GENOMIC DNA]</scope>
    <source>
        <strain evidence="2 3">DSM 16005</strain>
    </source>
</reference>
<feature type="transmembrane region" description="Helical" evidence="1">
    <location>
        <begin position="143"/>
        <end position="164"/>
    </location>
</feature>
<feature type="transmembrane region" description="Helical" evidence="1">
    <location>
        <begin position="222"/>
        <end position="241"/>
    </location>
</feature>
<keyword evidence="1" id="KW-0472">Membrane</keyword>
<feature type="transmembrane region" description="Helical" evidence="1">
    <location>
        <begin position="309"/>
        <end position="329"/>
    </location>
</feature>
<evidence type="ECO:0000256" key="1">
    <source>
        <dbReference type="SAM" id="Phobius"/>
    </source>
</evidence>
<dbReference type="Proteomes" id="UP000711614">
    <property type="component" value="Unassembled WGS sequence"/>
</dbReference>
<feature type="transmembrane region" description="Helical" evidence="1">
    <location>
        <begin position="247"/>
        <end position="265"/>
    </location>
</feature>
<organism evidence="2 3">
    <name type="scientific">Arthrobacter stackebrandtii</name>
    <dbReference type="NCBI Taxonomy" id="272161"/>
    <lineage>
        <taxon>Bacteria</taxon>
        <taxon>Bacillati</taxon>
        <taxon>Actinomycetota</taxon>
        <taxon>Actinomycetes</taxon>
        <taxon>Micrococcales</taxon>
        <taxon>Micrococcaceae</taxon>
        <taxon>Arthrobacter</taxon>
    </lineage>
</organism>
<keyword evidence="1" id="KW-0812">Transmembrane</keyword>
<comment type="caution">
    <text evidence="2">The sequence shown here is derived from an EMBL/GenBank/DDBJ whole genome shotgun (WGS) entry which is preliminary data.</text>
</comment>
<sequence>MPAGLNPAAWWTGAVAGAGVYVAVLLLSLAITTIAVIGAALGGSGDASVVPDNPFIPQDAMPSPWSILFSLAAQLPALAMFGSLGGAMDADLGMFGQMNVAMTIAFVPLLLTVAVVAFAALAGKYAQKSIPSATVLDRLAQSIITGVVASLLLNVVAAIAALRIPVGDGVGISLNAVNFGSVAMTFAVAAAASYWGRRKRGIPGASKAAFAFFLVRDAGRTVAIHVGVFLLVAVPVAVVVLGIKGGVSAVLSSLIWVPTLGLVMLGLGHLAAIGAVTVGGVGAAGATVSKHEFAYGVDGSLADAGLPVWAGWLLVLLVLISLTAASVHWYLRRGGQKARGVLGWAALPVAFLILGILLLWLTGIQAEVTTPLGGGGAAVGFAWWTPFLFALWGVGAEALSRYVAPHLAPLLPAALVRRIQRWPSVPFPAGAASAPAAGAPAAAGIVGTSTGTSAPQAAAPLPVGGVKVEHKPLSKKAKRNLIIGAGAAGLVVLLAVGGSIAVGVVKGANGPENVVEDYLEALVAGDAARAMEISQASVPNDQRLLLTNEIYSKATNRIDGFTIGKSTVKGNTATVAVEVTQNGQRLEDSVILTKKNPTFFNDNWSMGNAPTSFGMAVQGTGTLRFSADEGASAVLVNGVEVSLENATGRLDGYYELPAYAGSYELELATDSKYLGSNKVSGLVSIDARSSLDMARLELEPNEVFDAEVTKQVGDYLKACAAQTVVKPVDCPMSAYSYGDTRNVVWKITKEPTLRISSYYDGAWRFSSDEFGEATATFQEKSSFSSKGEWEDESYDDRFYLYGNIAIDDGGKLAVTFTD</sequence>